<keyword evidence="4" id="KW-0862">Zinc</keyword>
<feature type="domain" description="C2H2-type" evidence="6">
    <location>
        <begin position="868"/>
        <end position="894"/>
    </location>
</feature>
<name>A0AAD7Y908_MYTSE</name>
<dbReference type="InterPro" id="IPR036236">
    <property type="entry name" value="Znf_C2H2_sf"/>
</dbReference>
<dbReference type="PANTHER" id="PTHR24379">
    <property type="entry name" value="KRAB AND ZINC FINGER DOMAIN-CONTAINING"/>
    <property type="match status" value="1"/>
</dbReference>
<dbReference type="GO" id="GO:0005634">
    <property type="term" value="C:nucleus"/>
    <property type="evidence" value="ECO:0007669"/>
    <property type="project" value="InterPro"/>
</dbReference>
<dbReference type="SMART" id="SM00868">
    <property type="entry name" value="zf-AD"/>
    <property type="match status" value="1"/>
</dbReference>
<evidence type="ECO:0000256" key="4">
    <source>
        <dbReference type="ARBA" id="ARBA00022833"/>
    </source>
</evidence>
<feature type="domain" description="C2H2-type" evidence="6">
    <location>
        <begin position="565"/>
        <end position="593"/>
    </location>
</feature>
<dbReference type="GO" id="GO:0008270">
    <property type="term" value="F:zinc ion binding"/>
    <property type="evidence" value="ECO:0007669"/>
    <property type="project" value="UniProtKB-KW"/>
</dbReference>
<evidence type="ECO:0000256" key="5">
    <source>
        <dbReference type="PROSITE-ProRule" id="PRU00042"/>
    </source>
</evidence>
<evidence type="ECO:0000313" key="8">
    <source>
        <dbReference type="Proteomes" id="UP001231518"/>
    </source>
</evidence>
<protein>
    <recommendedName>
        <fullName evidence="6">C2H2-type domain-containing protein</fullName>
    </recommendedName>
</protein>
<comment type="caution">
    <text evidence="7">The sequence shown here is derived from an EMBL/GenBank/DDBJ whole genome shotgun (WGS) entry which is preliminary data.</text>
</comment>
<dbReference type="SUPFAM" id="SSF57667">
    <property type="entry name" value="beta-beta-alpha zinc fingers"/>
    <property type="match status" value="3"/>
</dbReference>
<evidence type="ECO:0000259" key="6">
    <source>
        <dbReference type="PROSITE" id="PS50157"/>
    </source>
</evidence>
<feature type="domain" description="C2H2-type" evidence="6">
    <location>
        <begin position="779"/>
        <end position="802"/>
    </location>
</feature>
<dbReference type="AlphaFoldDB" id="A0AAD7Y908"/>
<feature type="domain" description="C2H2-type" evidence="6">
    <location>
        <begin position="681"/>
        <end position="709"/>
    </location>
</feature>
<dbReference type="PANTHER" id="PTHR24379:SF125">
    <property type="entry name" value="C2H2-TYPE DOMAIN-CONTAINING PROTEIN"/>
    <property type="match status" value="1"/>
</dbReference>
<dbReference type="FunFam" id="3.30.160.60:FF:000072">
    <property type="entry name" value="zinc finger protein 143 isoform X1"/>
    <property type="match status" value="1"/>
</dbReference>
<dbReference type="Proteomes" id="UP001231518">
    <property type="component" value="Chromosome 30"/>
</dbReference>
<dbReference type="InterPro" id="IPR012934">
    <property type="entry name" value="Znf_AD"/>
</dbReference>
<feature type="domain" description="C2H2-type" evidence="6">
    <location>
        <begin position="711"/>
        <end position="739"/>
    </location>
</feature>
<dbReference type="Pfam" id="PF00096">
    <property type="entry name" value="zf-C2H2"/>
    <property type="match status" value="5"/>
</dbReference>
<dbReference type="InterPro" id="IPR013087">
    <property type="entry name" value="Znf_C2H2_type"/>
</dbReference>
<organism evidence="7 8">
    <name type="scientific">Mythimna separata</name>
    <name type="common">Oriental armyworm</name>
    <name type="synonym">Pseudaletia separata</name>
    <dbReference type="NCBI Taxonomy" id="271217"/>
    <lineage>
        <taxon>Eukaryota</taxon>
        <taxon>Metazoa</taxon>
        <taxon>Ecdysozoa</taxon>
        <taxon>Arthropoda</taxon>
        <taxon>Hexapoda</taxon>
        <taxon>Insecta</taxon>
        <taxon>Pterygota</taxon>
        <taxon>Neoptera</taxon>
        <taxon>Endopterygota</taxon>
        <taxon>Lepidoptera</taxon>
        <taxon>Glossata</taxon>
        <taxon>Ditrysia</taxon>
        <taxon>Noctuoidea</taxon>
        <taxon>Noctuidae</taxon>
        <taxon>Noctuinae</taxon>
        <taxon>Hadenini</taxon>
        <taxon>Mythimna</taxon>
    </lineage>
</organism>
<keyword evidence="2" id="KW-0677">Repeat</keyword>
<evidence type="ECO:0000313" key="7">
    <source>
        <dbReference type="EMBL" id="KAJ8706577.1"/>
    </source>
</evidence>
<gene>
    <name evidence="7" type="ORF">PYW07_012655</name>
</gene>
<evidence type="ECO:0000256" key="2">
    <source>
        <dbReference type="ARBA" id="ARBA00022737"/>
    </source>
</evidence>
<keyword evidence="8" id="KW-1185">Reference proteome</keyword>
<evidence type="ECO:0000256" key="1">
    <source>
        <dbReference type="ARBA" id="ARBA00022723"/>
    </source>
</evidence>
<dbReference type="Gene3D" id="3.30.160.60">
    <property type="entry name" value="Classic Zinc Finger"/>
    <property type="match status" value="6"/>
</dbReference>
<keyword evidence="3 5" id="KW-0863">Zinc-finger</keyword>
<evidence type="ECO:0000256" key="3">
    <source>
        <dbReference type="ARBA" id="ARBA00022771"/>
    </source>
</evidence>
<sequence>MSNTFNCLSFKHNNKIMIDLKNTHICNVCHNTLKKIEVFKQQVEESTALLLDQEPSLKINKLHNLQCSPVEIDTISTAELTVEVKSEPPSSEHMEEQAIALEVKVEREGSDKEVESEEIWERKEKKTRTDLKMTFKIVEIIENCTFKLWIVPESWEDDGTLNIPKQNIEILRRDVTSTPDYSWHETYCTLKKSGFKDFESAETEVKKMEEDEIRAIQEENVAFLNKLETEEYYNEYDTFSEIPEDVAEVKKIDKEESNVTFNTNSALPKNLPEGQKRVIEENKVSEVTNKSDVENYNYLAKITPTDPSAKPVTQNDIKALNFKIDGQIAALNSKMDRQIAALNTKINGQVLALNTKIDRVSDPQIARYTNQETIVHALSRITLQVDELIKRSENSRRKSVKFTSCKHTGFLTNFIKSEIDVRNSYICTICHNMLKKIEVFKQQVEESTAWLLDQVPILKINKLHNFQRSPMEIDGVMKSEIEVDVKPEVSETVISIEVETDVKVEHDSTDNETEPLAELKKKKKKKTKNELRYEGKIGIVILTEKELKEERERMARSEGYLKLPYKCEDCIVGFDHEQTLLSHVEKRHKKTKNGFQCHVCMSVLSTKFSYNEHTKRHIRRLECMVCHKRYNHMQSAVQHYDEQHAPAGAGIQQGYTCRVCGFTTTSNRAYRYHMDKHKKKQSCNICGNMFVNSNGLKVHMYTVHKQSSRVYKCEECNKSFRSRSGLEAHHRSAHQRSANGSIEMRAFCVLCKTHYSTVRGLKHHLTTHSRHVNESDKRFICDECGAKFVTKSNLQVHINWEHFKINTHRCTKCTKVFRSRNALTRHVNYVHNKKRPPRNKICDYCGRAFTTQTILQSHIRTHTGERPLHCTHCPATFAHSAALYTHNKLLHTPK</sequence>
<feature type="domain" description="C2H2-type" evidence="6">
    <location>
        <begin position="808"/>
        <end position="836"/>
    </location>
</feature>
<dbReference type="EMBL" id="JARGEI010000028">
    <property type="protein sequence ID" value="KAJ8706577.1"/>
    <property type="molecule type" value="Genomic_DNA"/>
</dbReference>
<dbReference type="PROSITE" id="PS00028">
    <property type="entry name" value="ZINC_FINGER_C2H2_1"/>
    <property type="match status" value="7"/>
</dbReference>
<proteinExistence type="predicted"/>
<reference evidence="7" key="1">
    <citation type="submission" date="2023-03" db="EMBL/GenBank/DDBJ databases">
        <title>Chromosome-level genomes of two armyworms, Mythimna separata and Mythimna loreyi, provide insights into the biosynthesis and reception of sex pheromones.</title>
        <authorList>
            <person name="Zhao H."/>
        </authorList>
    </citation>
    <scope>NUCLEOTIDE SEQUENCE</scope>
    <source>
        <strain evidence="7">BeijingLab</strain>
        <tissue evidence="7">Pupa</tissue>
    </source>
</reference>
<accession>A0AAD7Y908</accession>
<dbReference type="SMART" id="SM00355">
    <property type="entry name" value="ZnF_C2H2"/>
    <property type="match status" value="11"/>
</dbReference>
<feature type="domain" description="C2H2-type" evidence="6">
    <location>
        <begin position="840"/>
        <end position="867"/>
    </location>
</feature>
<keyword evidence="1" id="KW-0479">Metal-binding</keyword>
<dbReference type="PROSITE" id="PS50157">
    <property type="entry name" value="ZINC_FINGER_C2H2_2"/>
    <property type="match status" value="7"/>
</dbReference>